<dbReference type="SUPFAM" id="SSF52540">
    <property type="entry name" value="P-loop containing nucleoside triphosphate hydrolases"/>
    <property type="match status" value="1"/>
</dbReference>
<feature type="domain" description="ABC transporter" evidence="9">
    <location>
        <begin position="348"/>
        <end position="582"/>
    </location>
</feature>
<dbReference type="Gene3D" id="3.40.50.300">
    <property type="entry name" value="P-loop containing nucleotide triphosphate hydrolases"/>
    <property type="match status" value="1"/>
</dbReference>
<accession>A0A6G8F351</accession>
<evidence type="ECO:0000256" key="4">
    <source>
        <dbReference type="ARBA" id="ARBA00022840"/>
    </source>
</evidence>
<dbReference type="GO" id="GO:0005886">
    <property type="term" value="C:plasma membrane"/>
    <property type="evidence" value="ECO:0007669"/>
    <property type="project" value="UniProtKB-SubCell"/>
</dbReference>
<dbReference type="PANTHER" id="PTHR43394:SF1">
    <property type="entry name" value="ATP-BINDING CASSETTE SUB-FAMILY B MEMBER 10, MITOCHONDRIAL"/>
    <property type="match status" value="1"/>
</dbReference>
<comment type="function">
    <text evidence="7">Part of an ABC transporter complex. Transmembrane domains (TMD) form a pore in the inner membrane and the ATP-binding domain (NBD) is responsible for energy generation.</text>
</comment>
<name>A0A6G8F351_9PROT</name>
<evidence type="ECO:0000256" key="3">
    <source>
        <dbReference type="ARBA" id="ARBA00022741"/>
    </source>
</evidence>
<dbReference type="PROSITE" id="PS00211">
    <property type="entry name" value="ABC_TRANSPORTER_1"/>
    <property type="match status" value="1"/>
</dbReference>
<dbReference type="InterPro" id="IPR027417">
    <property type="entry name" value="P-loop_NTPase"/>
</dbReference>
<dbReference type="PROSITE" id="PS50893">
    <property type="entry name" value="ABC_TRANSPORTER_2"/>
    <property type="match status" value="1"/>
</dbReference>
<feature type="domain" description="ABC transmembrane type-1" evidence="10">
    <location>
        <begin position="32"/>
        <end position="313"/>
    </location>
</feature>
<keyword evidence="3" id="KW-0547">Nucleotide-binding</keyword>
<keyword evidence="6 8" id="KW-0472">Membrane</keyword>
<evidence type="ECO:0000259" key="9">
    <source>
        <dbReference type="PROSITE" id="PS50893"/>
    </source>
</evidence>
<reference evidence="11" key="1">
    <citation type="journal article" date="2020" name="J. ISSAAS">
        <title>Lactobacilli and other gastrointestinal microbiota of Peromyscus leucopus, reservoir host for agents of Lyme disease and other zoonoses in North America.</title>
        <authorList>
            <person name="Milovic A."/>
            <person name="Bassam K."/>
            <person name="Shao H."/>
            <person name="Chatzistamou I."/>
            <person name="Tufts D.M."/>
            <person name="Diuk-Wasser M."/>
            <person name="Barbour A.G."/>
        </authorList>
    </citation>
    <scope>NUCLEOTIDE SEQUENCE</scope>
    <source>
        <strain evidence="11">LL90</strain>
    </source>
</reference>
<evidence type="ECO:0000313" key="11">
    <source>
        <dbReference type="EMBL" id="QIM10598.1"/>
    </source>
</evidence>
<dbReference type="Pfam" id="PF00005">
    <property type="entry name" value="ABC_tran"/>
    <property type="match status" value="1"/>
</dbReference>
<dbReference type="AlphaFoldDB" id="A0A6G8F351"/>
<keyword evidence="4 11" id="KW-0067">ATP-binding</keyword>
<dbReference type="GO" id="GO:0016887">
    <property type="term" value="F:ATP hydrolysis activity"/>
    <property type="evidence" value="ECO:0007669"/>
    <property type="project" value="InterPro"/>
</dbReference>
<keyword evidence="5 8" id="KW-1133">Transmembrane helix</keyword>
<feature type="transmembrane region" description="Helical" evidence="8">
    <location>
        <begin position="27"/>
        <end position="48"/>
    </location>
</feature>
<evidence type="ECO:0000256" key="2">
    <source>
        <dbReference type="ARBA" id="ARBA00022692"/>
    </source>
</evidence>
<dbReference type="Pfam" id="PF00664">
    <property type="entry name" value="ABC_membrane"/>
    <property type="match status" value="1"/>
</dbReference>
<dbReference type="FunFam" id="3.40.50.300:FF:000218">
    <property type="entry name" value="Multidrug ABC transporter ATP-binding protein"/>
    <property type="match status" value="1"/>
</dbReference>
<dbReference type="InterPro" id="IPR003439">
    <property type="entry name" value="ABC_transporter-like_ATP-bd"/>
</dbReference>
<proteinExistence type="predicted"/>
<evidence type="ECO:0000256" key="1">
    <source>
        <dbReference type="ARBA" id="ARBA00004651"/>
    </source>
</evidence>
<evidence type="ECO:0000256" key="5">
    <source>
        <dbReference type="ARBA" id="ARBA00022989"/>
    </source>
</evidence>
<dbReference type="InterPro" id="IPR003593">
    <property type="entry name" value="AAA+_ATPase"/>
</dbReference>
<dbReference type="PANTHER" id="PTHR43394">
    <property type="entry name" value="ATP-DEPENDENT PERMEASE MDL1, MITOCHONDRIAL"/>
    <property type="match status" value="1"/>
</dbReference>
<dbReference type="CDD" id="cd18552">
    <property type="entry name" value="ABC_6TM_MsbA_like"/>
    <property type="match status" value="1"/>
</dbReference>
<feature type="transmembrane region" description="Helical" evidence="8">
    <location>
        <begin position="69"/>
        <end position="89"/>
    </location>
</feature>
<evidence type="ECO:0000256" key="8">
    <source>
        <dbReference type="SAM" id="Phobius"/>
    </source>
</evidence>
<dbReference type="EMBL" id="MN990731">
    <property type="protein sequence ID" value="QIM10598.1"/>
    <property type="molecule type" value="Genomic_DNA"/>
</dbReference>
<dbReference type="PROSITE" id="PS50929">
    <property type="entry name" value="ABC_TM1F"/>
    <property type="match status" value="1"/>
</dbReference>
<dbReference type="GO" id="GO:0015421">
    <property type="term" value="F:ABC-type oligopeptide transporter activity"/>
    <property type="evidence" value="ECO:0007669"/>
    <property type="project" value="TreeGrafter"/>
</dbReference>
<sequence length="588" mass="65302">MKNKELIGKELNFTQHYKEMWPFVKPYWIRALLAILICIPVGALDSVVALALKPYMDNVLVDKSASSPAYIPVLIVAFTTVQGFLNYAATYLNTWVGTKINHDLKRALFKKLMSFEPAFYDKNASGYVIQRFTTDADTACTGLLDNLKLFVSRFFSSVSLIAVLIYNSWQLAIIAVIVLLCALLPLSQVRRRIKGIIKNTIEESSTILTHYNESYAGNKTIASYNLQEKMYRQFNEILRSLFKLTMKMVQKTGWMTPMMHIVVSIGVGGVIGYGSYLIVNGSITSGNFVSFITALIMLYTPIKGIGKNFNNVQVSFLAIERIVEILDTEPTIVNKADAKTLKGVKKEIAFNGVEFGYLPDVKVLNGINLKIKAGSTVAFVGNSGGGKTTIVNLLPRFYDVCKGKVTIDGIDVRDYTLDSLRNNIAVVFQDNFLFSGTIRENILLGKPDATEQEIRKALQMAYLEDFVNEQEKGLDTDIGERGSALSGGQRQRLAIARAMIKNAPIVILDEATSALDNKSEAVVQKAIDNLMQDRTVFIIAHRLSTIQNADTIVVLNNGKIVETGNHDTLINKQNGAYQALYNAQFKTK</sequence>
<comment type="subcellular location">
    <subcellularLocation>
        <location evidence="1">Cell membrane</location>
        <topology evidence="1">Multi-pass membrane protein</topology>
    </subcellularLocation>
</comment>
<dbReference type="InterPro" id="IPR039421">
    <property type="entry name" value="Type_1_exporter"/>
</dbReference>
<keyword evidence="2 8" id="KW-0812">Transmembrane</keyword>
<organism evidence="11">
    <name type="scientific">uncultured Alphaproteobacteria bacterium</name>
    <dbReference type="NCBI Taxonomy" id="91750"/>
    <lineage>
        <taxon>Bacteria</taxon>
        <taxon>Pseudomonadati</taxon>
        <taxon>Pseudomonadota</taxon>
        <taxon>Alphaproteobacteria</taxon>
        <taxon>environmental samples</taxon>
    </lineage>
</organism>
<dbReference type="SUPFAM" id="SSF90123">
    <property type="entry name" value="ABC transporter transmembrane region"/>
    <property type="match status" value="1"/>
</dbReference>
<dbReference type="GO" id="GO:0005524">
    <property type="term" value="F:ATP binding"/>
    <property type="evidence" value="ECO:0007669"/>
    <property type="project" value="UniProtKB-KW"/>
</dbReference>
<evidence type="ECO:0000259" key="10">
    <source>
        <dbReference type="PROSITE" id="PS50929"/>
    </source>
</evidence>
<dbReference type="SMART" id="SM00382">
    <property type="entry name" value="AAA"/>
    <property type="match status" value="1"/>
</dbReference>
<feature type="transmembrane region" description="Helical" evidence="8">
    <location>
        <begin position="154"/>
        <end position="184"/>
    </location>
</feature>
<dbReference type="Gene3D" id="1.20.1560.10">
    <property type="entry name" value="ABC transporter type 1, transmembrane domain"/>
    <property type="match status" value="1"/>
</dbReference>
<gene>
    <name evidence="11" type="primary">msbA</name>
    <name evidence="11" type="ORF">PlAlph_4900</name>
</gene>
<dbReference type="InterPro" id="IPR017871">
    <property type="entry name" value="ABC_transporter-like_CS"/>
</dbReference>
<evidence type="ECO:0000256" key="6">
    <source>
        <dbReference type="ARBA" id="ARBA00023136"/>
    </source>
</evidence>
<protein>
    <submittedName>
        <fullName evidence="11">Lipid A export permease/ATP-binding protein MsbA</fullName>
    </submittedName>
</protein>
<dbReference type="InterPro" id="IPR011527">
    <property type="entry name" value="ABC1_TM_dom"/>
</dbReference>
<evidence type="ECO:0000256" key="7">
    <source>
        <dbReference type="ARBA" id="ARBA00024725"/>
    </source>
</evidence>
<dbReference type="InterPro" id="IPR036640">
    <property type="entry name" value="ABC1_TM_sf"/>
</dbReference>